<dbReference type="EMBL" id="CAJHIA010000037">
    <property type="protein sequence ID" value="CAD6455168.1"/>
    <property type="molecule type" value="Genomic_DNA"/>
</dbReference>
<evidence type="ECO:0000313" key="2">
    <source>
        <dbReference type="EMBL" id="CAD6455168.1"/>
    </source>
</evidence>
<dbReference type="InterPro" id="IPR003746">
    <property type="entry name" value="DUF167"/>
</dbReference>
<dbReference type="PANTHER" id="PTHR13420">
    <property type="entry name" value="UPF0235 PROTEIN C15ORF40"/>
    <property type="match status" value="1"/>
</dbReference>
<accession>A0A8H2ZVW5</accession>
<dbReference type="Proteomes" id="UP000624404">
    <property type="component" value="Unassembled WGS sequence"/>
</dbReference>
<name>A0A8H2ZVW5_9HELO</name>
<dbReference type="SUPFAM" id="SSF69786">
    <property type="entry name" value="YggU-like"/>
    <property type="match status" value="1"/>
</dbReference>
<dbReference type="Pfam" id="PF02594">
    <property type="entry name" value="DUF167"/>
    <property type="match status" value="1"/>
</dbReference>
<comment type="similarity">
    <text evidence="1">Belongs to the UPF0235 family.</text>
</comment>
<sequence length="128" mass="14042">MAILPATKTTGFLKIVKQTIHLRCHVKPNVSASRAGAIKPFSDTSSSLEVCVAAPARDNEANERVVELLSDILLCPKTDLEVIRGKKSMDKVIAYKSLEGLWINDAIAKVTVKELRQRLQEASRDAEA</sequence>
<organism evidence="2 3">
    <name type="scientific">Sclerotinia trifoliorum</name>
    <dbReference type="NCBI Taxonomy" id="28548"/>
    <lineage>
        <taxon>Eukaryota</taxon>
        <taxon>Fungi</taxon>
        <taxon>Dikarya</taxon>
        <taxon>Ascomycota</taxon>
        <taxon>Pezizomycotina</taxon>
        <taxon>Leotiomycetes</taxon>
        <taxon>Helotiales</taxon>
        <taxon>Sclerotiniaceae</taxon>
        <taxon>Sclerotinia</taxon>
    </lineage>
</organism>
<keyword evidence="3" id="KW-1185">Reference proteome</keyword>
<proteinExistence type="inferred from homology"/>
<dbReference type="OrthoDB" id="244097at2759"/>
<dbReference type="AlphaFoldDB" id="A0A8H2ZVW5"/>
<evidence type="ECO:0000313" key="3">
    <source>
        <dbReference type="Proteomes" id="UP000624404"/>
    </source>
</evidence>
<evidence type="ECO:0000256" key="1">
    <source>
        <dbReference type="ARBA" id="ARBA00010364"/>
    </source>
</evidence>
<dbReference type="SMART" id="SM01152">
    <property type="entry name" value="DUF167"/>
    <property type="match status" value="1"/>
</dbReference>
<dbReference type="GO" id="GO:0005737">
    <property type="term" value="C:cytoplasm"/>
    <property type="evidence" value="ECO:0007669"/>
    <property type="project" value="TreeGrafter"/>
</dbReference>
<dbReference type="Gene3D" id="3.30.1200.10">
    <property type="entry name" value="YggU-like"/>
    <property type="match status" value="1"/>
</dbReference>
<reference evidence="2" key="1">
    <citation type="submission" date="2020-10" db="EMBL/GenBank/DDBJ databases">
        <authorList>
            <person name="Kusch S."/>
        </authorList>
    </citation>
    <scope>NUCLEOTIDE SEQUENCE</scope>
    <source>
        <strain evidence="2">SwB9</strain>
    </source>
</reference>
<protein>
    <submittedName>
        <fullName evidence="2">741eb636-4bfc-40a4-af74-c5ee8eec8a40</fullName>
    </submittedName>
</protein>
<comment type="caution">
    <text evidence="2">The sequence shown here is derived from an EMBL/GenBank/DDBJ whole genome shotgun (WGS) entry which is preliminary data.</text>
</comment>
<dbReference type="NCBIfam" id="TIGR00251">
    <property type="entry name" value="DUF167 family protein"/>
    <property type="match status" value="1"/>
</dbReference>
<dbReference type="InterPro" id="IPR036591">
    <property type="entry name" value="YggU-like_sf"/>
</dbReference>
<gene>
    <name evidence="2" type="ORF">SCLTRI_LOCUS10196</name>
</gene>
<dbReference type="PANTHER" id="PTHR13420:SF7">
    <property type="entry name" value="UPF0235 PROTEIN C15ORF40"/>
    <property type="match status" value="1"/>
</dbReference>